<name>A0ABY8ABQ0_9ACTN</name>
<protein>
    <recommendedName>
        <fullName evidence="1">N-acetyltransferase domain-containing protein</fullName>
    </recommendedName>
</protein>
<dbReference type="EMBL" id="CP095749">
    <property type="protein sequence ID" value="WEB42136.1"/>
    <property type="molecule type" value="Genomic_DNA"/>
</dbReference>
<dbReference type="Proteomes" id="UP001218629">
    <property type="component" value="Chromosome"/>
</dbReference>
<dbReference type="InterPro" id="IPR000182">
    <property type="entry name" value="GNAT_dom"/>
</dbReference>
<evidence type="ECO:0000313" key="2">
    <source>
        <dbReference type="EMBL" id="WEB42136.1"/>
    </source>
</evidence>
<evidence type="ECO:0000313" key="3">
    <source>
        <dbReference type="Proteomes" id="UP001218629"/>
    </source>
</evidence>
<keyword evidence="3" id="KW-1185">Reference proteome</keyword>
<organism evidence="2 3">
    <name type="scientific">Streptomyces yunnanensis</name>
    <dbReference type="NCBI Taxonomy" id="156453"/>
    <lineage>
        <taxon>Bacteria</taxon>
        <taxon>Bacillati</taxon>
        <taxon>Actinomycetota</taxon>
        <taxon>Actinomycetes</taxon>
        <taxon>Kitasatosporales</taxon>
        <taxon>Streptomycetaceae</taxon>
        <taxon>Streptomyces</taxon>
    </lineage>
</organism>
<dbReference type="Gene3D" id="3.40.630.30">
    <property type="match status" value="1"/>
</dbReference>
<accession>A0ABY8ABQ0</accession>
<dbReference type="RefSeq" id="WP_275308850.1">
    <property type="nucleotide sequence ID" value="NZ_CP095749.1"/>
</dbReference>
<dbReference type="SUPFAM" id="SSF55729">
    <property type="entry name" value="Acyl-CoA N-acyltransferases (Nat)"/>
    <property type="match status" value="1"/>
</dbReference>
<evidence type="ECO:0000259" key="1">
    <source>
        <dbReference type="PROSITE" id="PS51186"/>
    </source>
</evidence>
<dbReference type="InterPro" id="IPR016181">
    <property type="entry name" value="Acyl_CoA_acyltransferase"/>
</dbReference>
<proteinExistence type="predicted"/>
<sequence>MTTDRVRRLTPADTDEILRIIDLEELDAKTLARELAAGDDYLWLGLDTAEGRLGAVHRSMKWGELLLLKGVFVAESARGSGAALELAFALRDAARRGGYAGLAVWVEPHKPEAGLARMLRLRETGPLIHRFEVSVPADGPPISGPVPDAASGTLLPGSPEHGAYALAPLVVDLLSGGAPATVHWVLDRHRLVLSGFPLPSVVDLHRLITDVGPLAKAKGAAFIEFPVPAADIPSALSLAAIKARRLSRTPVRLGRLDFGTDRDAGRRDTDEAA</sequence>
<dbReference type="PROSITE" id="PS51186">
    <property type="entry name" value="GNAT"/>
    <property type="match status" value="1"/>
</dbReference>
<reference evidence="2 3" key="1">
    <citation type="submission" date="2022-03" db="EMBL/GenBank/DDBJ databases">
        <title>Streptomyces yunnanensis P86,complete genome.</title>
        <authorList>
            <person name="Chen S."/>
            <person name="Zhang Q."/>
        </authorList>
    </citation>
    <scope>NUCLEOTIDE SEQUENCE [LARGE SCALE GENOMIC DNA]</scope>
    <source>
        <strain evidence="2 3">P86</strain>
    </source>
</reference>
<gene>
    <name evidence="2" type="ORF">MOV08_24690</name>
</gene>
<feature type="domain" description="N-acetyltransferase" evidence="1">
    <location>
        <begin position="4"/>
        <end position="138"/>
    </location>
</feature>